<evidence type="ECO:0000256" key="5">
    <source>
        <dbReference type="ARBA" id="ARBA00022989"/>
    </source>
</evidence>
<feature type="transmembrane region" description="Helical" evidence="8">
    <location>
        <begin position="62"/>
        <end position="82"/>
    </location>
</feature>
<keyword evidence="4" id="KW-0547">Nucleotide-binding</keyword>
<evidence type="ECO:0000313" key="11">
    <source>
        <dbReference type="Proteomes" id="UP000247892"/>
    </source>
</evidence>
<keyword evidence="3 8" id="KW-0812">Transmembrane</keyword>
<organism evidence="10 11">
    <name type="scientific">Prauserella flavalba</name>
    <dbReference type="NCBI Taxonomy" id="1477506"/>
    <lineage>
        <taxon>Bacteria</taxon>
        <taxon>Bacillati</taxon>
        <taxon>Actinomycetota</taxon>
        <taxon>Actinomycetes</taxon>
        <taxon>Pseudonocardiales</taxon>
        <taxon>Pseudonocardiaceae</taxon>
        <taxon>Prauserella</taxon>
    </lineage>
</organism>
<feature type="transmembrane region" description="Helical" evidence="8">
    <location>
        <begin position="136"/>
        <end position="159"/>
    </location>
</feature>
<evidence type="ECO:0000256" key="2">
    <source>
        <dbReference type="ARBA" id="ARBA00022475"/>
    </source>
</evidence>
<dbReference type="Pfam" id="PF18967">
    <property type="entry name" value="PycTM"/>
    <property type="match status" value="1"/>
</dbReference>
<comment type="caution">
    <text evidence="10">The sequence shown here is derived from an EMBL/GenBank/DDBJ whole genome shotgun (WGS) entry which is preliminary data.</text>
</comment>
<keyword evidence="11" id="KW-1185">Reference proteome</keyword>
<name>A0A318LFY9_9PSEU</name>
<keyword evidence="6" id="KW-0051">Antiviral defense</keyword>
<proteinExistence type="predicted"/>
<evidence type="ECO:0000256" key="1">
    <source>
        <dbReference type="ARBA" id="ARBA00004236"/>
    </source>
</evidence>
<feature type="domain" description="Pycsar effector protein" evidence="9">
    <location>
        <begin position="17"/>
        <end position="157"/>
    </location>
</feature>
<dbReference type="GO" id="GO:0000166">
    <property type="term" value="F:nucleotide binding"/>
    <property type="evidence" value="ECO:0007669"/>
    <property type="project" value="UniProtKB-KW"/>
</dbReference>
<dbReference type="AlphaFoldDB" id="A0A318LFY9"/>
<dbReference type="OrthoDB" id="3698285at2"/>
<evidence type="ECO:0000313" key="10">
    <source>
        <dbReference type="EMBL" id="PXY26258.1"/>
    </source>
</evidence>
<dbReference type="GO" id="GO:0051607">
    <property type="term" value="P:defense response to virus"/>
    <property type="evidence" value="ECO:0007669"/>
    <property type="project" value="UniProtKB-KW"/>
</dbReference>
<dbReference type="EMBL" id="MASU01000011">
    <property type="protein sequence ID" value="PXY26258.1"/>
    <property type="molecule type" value="Genomic_DNA"/>
</dbReference>
<evidence type="ECO:0000256" key="3">
    <source>
        <dbReference type="ARBA" id="ARBA00022692"/>
    </source>
</evidence>
<sequence>MTEVREGLDPAKLEDFLREELARGDAAMARTETKASMLLAVFSPIVTVGVAVLPGATTPLPALLAFWAALSLLATALLLLLWSVRPRLGGSGFAVYGSMSDAELAERITELAGDPQRWHRERLLVVVRLGAKKFRLLRAATNLIIAALLCAVAAGVVAASV</sequence>
<evidence type="ECO:0000256" key="6">
    <source>
        <dbReference type="ARBA" id="ARBA00023118"/>
    </source>
</evidence>
<evidence type="ECO:0000256" key="7">
    <source>
        <dbReference type="ARBA" id="ARBA00023136"/>
    </source>
</evidence>
<comment type="subcellular location">
    <subcellularLocation>
        <location evidence="1">Cell membrane</location>
    </subcellularLocation>
</comment>
<dbReference type="InterPro" id="IPR043760">
    <property type="entry name" value="PycTM_dom"/>
</dbReference>
<keyword evidence="2" id="KW-1003">Cell membrane</keyword>
<evidence type="ECO:0000256" key="4">
    <source>
        <dbReference type="ARBA" id="ARBA00022741"/>
    </source>
</evidence>
<dbReference type="GO" id="GO:0005886">
    <property type="term" value="C:plasma membrane"/>
    <property type="evidence" value="ECO:0007669"/>
    <property type="project" value="UniProtKB-SubCell"/>
</dbReference>
<keyword evidence="7 8" id="KW-0472">Membrane</keyword>
<gene>
    <name evidence="10" type="ORF">BA062_24160</name>
</gene>
<keyword evidence="5 8" id="KW-1133">Transmembrane helix</keyword>
<reference evidence="10 11" key="1">
    <citation type="submission" date="2016-07" db="EMBL/GenBank/DDBJ databases">
        <title>Draft genome sequence of Prauserella sp. YIM 121212, isolated from alkaline soil.</title>
        <authorList>
            <person name="Ruckert C."/>
            <person name="Albersmeier A."/>
            <person name="Jiang C.-L."/>
            <person name="Jiang Y."/>
            <person name="Kalinowski J."/>
            <person name="Schneider O."/>
            <person name="Winkler A."/>
            <person name="Zotchev S.B."/>
        </authorList>
    </citation>
    <scope>NUCLEOTIDE SEQUENCE [LARGE SCALE GENOMIC DNA]</scope>
    <source>
        <strain evidence="10 11">YIM 121212</strain>
    </source>
</reference>
<dbReference type="RefSeq" id="WP_110340658.1">
    <property type="nucleotide sequence ID" value="NZ_JBHVKT010000062.1"/>
</dbReference>
<feature type="transmembrane region" description="Helical" evidence="8">
    <location>
        <begin position="37"/>
        <end position="56"/>
    </location>
</feature>
<dbReference type="Proteomes" id="UP000247892">
    <property type="component" value="Unassembled WGS sequence"/>
</dbReference>
<evidence type="ECO:0000256" key="8">
    <source>
        <dbReference type="SAM" id="Phobius"/>
    </source>
</evidence>
<evidence type="ECO:0000259" key="9">
    <source>
        <dbReference type="Pfam" id="PF18967"/>
    </source>
</evidence>
<accession>A0A318LFY9</accession>
<protein>
    <recommendedName>
        <fullName evidence="9">Pycsar effector protein domain-containing protein</fullName>
    </recommendedName>
</protein>